<dbReference type="OrthoDB" id="272289at2759"/>
<evidence type="ECO:0000256" key="6">
    <source>
        <dbReference type="SAM" id="MobiDB-lite"/>
    </source>
</evidence>
<dbReference type="Proteomes" id="UP000620124">
    <property type="component" value="Unassembled WGS sequence"/>
</dbReference>
<dbReference type="SUPFAM" id="SSF75005">
    <property type="entry name" value="Arabinanase/levansucrase/invertase"/>
    <property type="match status" value="1"/>
</dbReference>
<keyword evidence="4 5" id="KW-0326">Glycosidase</keyword>
<keyword evidence="9" id="KW-1185">Reference proteome</keyword>
<keyword evidence="3 5" id="KW-0378">Hydrolase</keyword>
<dbReference type="GO" id="GO:0005975">
    <property type="term" value="P:carbohydrate metabolic process"/>
    <property type="evidence" value="ECO:0007669"/>
    <property type="project" value="InterPro"/>
</dbReference>
<evidence type="ECO:0000313" key="9">
    <source>
        <dbReference type="Proteomes" id="UP000620124"/>
    </source>
</evidence>
<sequence length="340" mass="37196">MLKIFILFFVIASQAFSAIGFFIPVKTPNGSDPFVVGKLSSGSLGETSLTVCYHLRFSTRYANGSDKVLAETTDAARIVISNRDVWSIDPTVLIFGGNEYVVYSSSDGANQCLFIAQFTSATTVENAVKISTPMDSWETIGAPVDEGPAVLYHGGFTWIIFSASSCAGTGYQLGQLQLAGTNPLSASSWTEYVNLVFTSEKWVRLGVSCKFWRRLLIQHVVEISRYARLPIGGCCCVRLKYILAGPQWVLPESLGCPNLDRTCLRLPWVCRPFKGRRSSTHPRPPPGCVTAVVTPWCNSAFSCPLRYEANRRSAEVGWHSDGSPNFGSPRALTDSIPEPV</sequence>
<dbReference type="EMBL" id="JACAZI010000007">
    <property type="protein sequence ID" value="KAF7356581.1"/>
    <property type="molecule type" value="Genomic_DNA"/>
</dbReference>
<keyword evidence="2 7" id="KW-0732">Signal</keyword>
<name>A0A8H6YD75_9AGAR</name>
<evidence type="ECO:0000256" key="5">
    <source>
        <dbReference type="RuleBase" id="RU361187"/>
    </source>
</evidence>
<feature type="chain" id="PRO_5034601629" evidence="7">
    <location>
        <begin position="18"/>
        <end position="340"/>
    </location>
</feature>
<dbReference type="AlphaFoldDB" id="A0A8H6YD75"/>
<dbReference type="InterPro" id="IPR023296">
    <property type="entry name" value="Glyco_hydro_beta-prop_sf"/>
</dbReference>
<dbReference type="PANTHER" id="PTHR43817:SF1">
    <property type="entry name" value="HYDROLASE, FAMILY 43, PUTATIVE (AFU_ORTHOLOGUE AFUA_3G01660)-RELATED"/>
    <property type="match status" value="1"/>
</dbReference>
<evidence type="ECO:0000313" key="8">
    <source>
        <dbReference type="EMBL" id="KAF7356581.1"/>
    </source>
</evidence>
<gene>
    <name evidence="8" type="ORF">MVEN_00991800</name>
</gene>
<dbReference type="GO" id="GO:0004553">
    <property type="term" value="F:hydrolase activity, hydrolyzing O-glycosyl compounds"/>
    <property type="evidence" value="ECO:0007669"/>
    <property type="project" value="InterPro"/>
</dbReference>
<organism evidence="8 9">
    <name type="scientific">Mycena venus</name>
    <dbReference type="NCBI Taxonomy" id="2733690"/>
    <lineage>
        <taxon>Eukaryota</taxon>
        <taxon>Fungi</taxon>
        <taxon>Dikarya</taxon>
        <taxon>Basidiomycota</taxon>
        <taxon>Agaricomycotina</taxon>
        <taxon>Agaricomycetes</taxon>
        <taxon>Agaricomycetidae</taxon>
        <taxon>Agaricales</taxon>
        <taxon>Marasmiineae</taxon>
        <taxon>Mycenaceae</taxon>
        <taxon>Mycena</taxon>
    </lineage>
</organism>
<dbReference type="InterPro" id="IPR006710">
    <property type="entry name" value="Glyco_hydro_43"/>
</dbReference>
<accession>A0A8H6YD75</accession>
<evidence type="ECO:0000256" key="2">
    <source>
        <dbReference type="ARBA" id="ARBA00022729"/>
    </source>
</evidence>
<comment type="similarity">
    <text evidence="1 5">Belongs to the glycosyl hydrolase 43 family.</text>
</comment>
<evidence type="ECO:0000256" key="3">
    <source>
        <dbReference type="ARBA" id="ARBA00022801"/>
    </source>
</evidence>
<feature type="region of interest" description="Disordered" evidence="6">
    <location>
        <begin position="318"/>
        <end position="340"/>
    </location>
</feature>
<dbReference type="PANTHER" id="PTHR43817">
    <property type="entry name" value="GLYCOSYL HYDROLASE"/>
    <property type="match status" value="1"/>
</dbReference>
<evidence type="ECO:0000256" key="1">
    <source>
        <dbReference type="ARBA" id="ARBA00009865"/>
    </source>
</evidence>
<reference evidence="8" key="1">
    <citation type="submission" date="2020-05" db="EMBL/GenBank/DDBJ databases">
        <title>Mycena genomes resolve the evolution of fungal bioluminescence.</title>
        <authorList>
            <person name="Tsai I.J."/>
        </authorList>
    </citation>
    <scope>NUCLEOTIDE SEQUENCE</scope>
    <source>
        <strain evidence="8">CCC161011</strain>
    </source>
</reference>
<evidence type="ECO:0000256" key="4">
    <source>
        <dbReference type="ARBA" id="ARBA00023295"/>
    </source>
</evidence>
<dbReference type="Pfam" id="PF04616">
    <property type="entry name" value="Glyco_hydro_43"/>
    <property type="match status" value="1"/>
</dbReference>
<evidence type="ECO:0000256" key="7">
    <source>
        <dbReference type="SAM" id="SignalP"/>
    </source>
</evidence>
<dbReference type="Gene3D" id="2.115.10.20">
    <property type="entry name" value="Glycosyl hydrolase domain, family 43"/>
    <property type="match status" value="1"/>
</dbReference>
<feature type="signal peptide" evidence="7">
    <location>
        <begin position="1"/>
        <end position="17"/>
    </location>
</feature>
<protein>
    <submittedName>
        <fullName evidence="8">Glycoside hydrolase family 43 protein</fullName>
    </submittedName>
</protein>
<proteinExistence type="inferred from homology"/>
<comment type="caution">
    <text evidence="8">The sequence shown here is derived from an EMBL/GenBank/DDBJ whole genome shotgun (WGS) entry which is preliminary data.</text>
</comment>